<reference evidence="6 7" key="1">
    <citation type="journal article" date="2009" name="BMC Evol. Biol.">
        <title>Genomic taxonomy of Vibrios.</title>
        <authorList>
            <person name="Thompson C.C."/>
            <person name="Vicente A.C."/>
            <person name="Souza R.C."/>
            <person name="Vasconcelos A.T."/>
            <person name="Vesth T."/>
            <person name="Alves N.Jr."/>
            <person name="Ussery D.W."/>
            <person name="Iida T."/>
            <person name="Thompson F.L."/>
        </authorList>
    </citation>
    <scope>NUCLEOTIDE SEQUENCE [LARGE SCALE GENOMIC DNA]</scope>
    <source>
        <strain evidence="6 7">VM603</strain>
    </source>
</reference>
<dbReference type="Proteomes" id="UP000004827">
    <property type="component" value="Unassembled WGS sequence"/>
</dbReference>
<organism evidence="6 7">
    <name type="scientific">Vibrio mimicus VM603</name>
    <dbReference type="NCBI Taxonomy" id="671074"/>
    <lineage>
        <taxon>Bacteria</taxon>
        <taxon>Pseudomonadati</taxon>
        <taxon>Pseudomonadota</taxon>
        <taxon>Gammaproteobacteria</taxon>
        <taxon>Vibrionales</taxon>
        <taxon>Vibrionaceae</taxon>
        <taxon>Vibrio</taxon>
    </lineage>
</organism>
<dbReference type="GO" id="GO:0097367">
    <property type="term" value="F:carbohydrate derivative binding"/>
    <property type="evidence" value="ECO:0007669"/>
    <property type="project" value="InterPro"/>
</dbReference>
<dbReference type="Gene3D" id="3.40.50.10490">
    <property type="entry name" value="Glucose-6-phosphate isomerase like protein, domain 1"/>
    <property type="match status" value="1"/>
</dbReference>
<dbReference type="PANTHER" id="PTHR30514">
    <property type="entry name" value="GLUCOKINASE"/>
    <property type="match status" value="1"/>
</dbReference>
<dbReference type="EMBL" id="ACYU01000041">
    <property type="protein sequence ID" value="EEW07565.1"/>
    <property type="molecule type" value="Genomic_DNA"/>
</dbReference>
<feature type="domain" description="HTH rpiR-type" evidence="4">
    <location>
        <begin position="14"/>
        <end position="90"/>
    </location>
</feature>
<dbReference type="Gene3D" id="1.10.10.10">
    <property type="entry name" value="Winged helix-like DNA-binding domain superfamily/Winged helix DNA-binding domain"/>
    <property type="match status" value="1"/>
</dbReference>
<dbReference type="PANTHER" id="PTHR30514:SF21">
    <property type="entry name" value="RPIR-FAMILY TRANSCRIPTIONAL REGULATOR"/>
    <property type="match status" value="1"/>
</dbReference>
<dbReference type="InterPro" id="IPR046348">
    <property type="entry name" value="SIS_dom_sf"/>
</dbReference>
<evidence type="ECO:0000256" key="3">
    <source>
        <dbReference type="ARBA" id="ARBA00023163"/>
    </source>
</evidence>
<keyword evidence="1" id="KW-0805">Transcription regulation</keyword>
<evidence type="ECO:0000259" key="5">
    <source>
        <dbReference type="PROSITE" id="PS51464"/>
    </source>
</evidence>
<evidence type="ECO:0000313" key="7">
    <source>
        <dbReference type="Proteomes" id="UP000004827"/>
    </source>
</evidence>
<dbReference type="Pfam" id="PF01418">
    <property type="entry name" value="HTH_6"/>
    <property type="match status" value="1"/>
</dbReference>
<sequence length="293" mass="31882">MCGGFLSQQGSSMDKLINKVKTLVHSSNQNEQKLSQLIVERQFDLSELSATKVGALLGISDSSVIRYAKSLGCSGFPDLKLKLAAQAPQEMARTAQSVYASIETGDSTAQIIEKAKHLFVSTIEQSIGLIDAELVEQCAQQLLKANKIALAGIGASAIVAADINHKLIRAGFNVQFNQDYHIQIVQASLLKAEDVLLVVSARGNTQEVLTAIERAKQNGAQVIALTRYGRDKVAQLADYVIPYSYTEEHSQLGMVTPQLLQMAAFDIVFFKLITLTDSFSMHTALSSIQHIQQ</sequence>
<dbReference type="PROSITE" id="PS51071">
    <property type="entry name" value="HTH_RPIR"/>
    <property type="match status" value="1"/>
</dbReference>
<protein>
    <recommendedName>
        <fullName evidence="8">Transcriptional regulator, RpiR family</fullName>
    </recommendedName>
</protein>
<name>D2YCE3_VIBMI</name>
<evidence type="ECO:0008006" key="8">
    <source>
        <dbReference type="Google" id="ProtNLM"/>
    </source>
</evidence>
<evidence type="ECO:0000256" key="1">
    <source>
        <dbReference type="ARBA" id="ARBA00023015"/>
    </source>
</evidence>
<dbReference type="GO" id="GO:1901135">
    <property type="term" value="P:carbohydrate derivative metabolic process"/>
    <property type="evidence" value="ECO:0007669"/>
    <property type="project" value="InterPro"/>
</dbReference>
<evidence type="ECO:0000256" key="2">
    <source>
        <dbReference type="ARBA" id="ARBA00023125"/>
    </source>
</evidence>
<feature type="domain" description="SIS" evidence="5">
    <location>
        <begin position="138"/>
        <end position="278"/>
    </location>
</feature>
<dbReference type="InterPro" id="IPR036388">
    <property type="entry name" value="WH-like_DNA-bd_sf"/>
</dbReference>
<dbReference type="SUPFAM" id="SSF46689">
    <property type="entry name" value="Homeodomain-like"/>
    <property type="match status" value="1"/>
</dbReference>
<dbReference type="InterPro" id="IPR047640">
    <property type="entry name" value="RpiR-like"/>
</dbReference>
<accession>D2YCE3</accession>
<dbReference type="AlphaFoldDB" id="D2YCE3"/>
<dbReference type="Pfam" id="PF01380">
    <property type="entry name" value="SIS"/>
    <property type="match status" value="1"/>
</dbReference>
<dbReference type="InterPro" id="IPR000281">
    <property type="entry name" value="HTH_RpiR"/>
</dbReference>
<dbReference type="CDD" id="cd05013">
    <property type="entry name" value="SIS_RpiR"/>
    <property type="match status" value="1"/>
</dbReference>
<dbReference type="InterPro" id="IPR001347">
    <property type="entry name" value="SIS_dom"/>
</dbReference>
<comment type="caution">
    <text evidence="6">The sequence shown here is derived from an EMBL/GenBank/DDBJ whole genome shotgun (WGS) entry which is preliminary data.</text>
</comment>
<dbReference type="GO" id="GO:0003700">
    <property type="term" value="F:DNA-binding transcription factor activity"/>
    <property type="evidence" value="ECO:0007669"/>
    <property type="project" value="InterPro"/>
</dbReference>
<dbReference type="InterPro" id="IPR009057">
    <property type="entry name" value="Homeodomain-like_sf"/>
</dbReference>
<dbReference type="SUPFAM" id="SSF53697">
    <property type="entry name" value="SIS domain"/>
    <property type="match status" value="1"/>
</dbReference>
<dbReference type="InterPro" id="IPR035472">
    <property type="entry name" value="RpiR-like_SIS"/>
</dbReference>
<proteinExistence type="predicted"/>
<evidence type="ECO:0000259" key="4">
    <source>
        <dbReference type="PROSITE" id="PS51071"/>
    </source>
</evidence>
<dbReference type="PROSITE" id="PS51464">
    <property type="entry name" value="SIS"/>
    <property type="match status" value="1"/>
</dbReference>
<dbReference type="GO" id="GO:0003677">
    <property type="term" value="F:DNA binding"/>
    <property type="evidence" value="ECO:0007669"/>
    <property type="project" value="UniProtKB-KW"/>
</dbReference>
<keyword evidence="2" id="KW-0238">DNA-binding</keyword>
<evidence type="ECO:0000313" key="6">
    <source>
        <dbReference type="EMBL" id="EEW07565.1"/>
    </source>
</evidence>
<keyword evidence="3" id="KW-0804">Transcription</keyword>
<gene>
    <name evidence="6" type="ORF">VMB_11900</name>
</gene>